<dbReference type="AlphaFoldDB" id="A0AAN8T2Q6"/>
<dbReference type="Pfam" id="PF07727">
    <property type="entry name" value="RVT_2"/>
    <property type="match status" value="1"/>
</dbReference>
<reference evidence="3 4" key="1">
    <citation type="submission" date="2024-02" db="EMBL/GenBank/DDBJ databases">
        <title>de novo genome assembly of Solanum bulbocastanum strain 11H21.</title>
        <authorList>
            <person name="Hosaka A.J."/>
        </authorList>
    </citation>
    <scope>NUCLEOTIDE SEQUENCE [LARGE SCALE GENOMIC DNA]</scope>
    <source>
        <tissue evidence="3">Young leaves</tissue>
    </source>
</reference>
<keyword evidence="4" id="KW-1185">Reference proteome</keyword>
<evidence type="ECO:0000313" key="3">
    <source>
        <dbReference type="EMBL" id="KAK6777556.1"/>
    </source>
</evidence>
<dbReference type="EMBL" id="JBANQN010000010">
    <property type="protein sequence ID" value="KAK6777556.1"/>
    <property type="molecule type" value="Genomic_DNA"/>
</dbReference>
<evidence type="ECO:0000313" key="4">
    <source>
        <dbReference type="Proteomes" id="UP001371456"/>
    </source>
</evidence>
<accession>A0AAN8T2Q6</accession>
<feature type="compositionally biased region" description="Low complexity" evidence="1">
    <location>
        <begin position="52"/>
        <end position="76"/>
    </location>
</feature>
<protein>
    <recommendedName>
        <fullName evidence="2">Reverse transcriptase Ty1/copia-type domain-containing protein</fullName>
    </recommendedName>
</protein>
<proteinExistence type="predicted"/>
<comment type="caution">
    <text evidence="3">The sequence shown here is derived from an EMBL/GenBank/DDBJ whole genome shotgun (WGS) entry which is preliminary data.</text>
</comment>
<feature type="domain" description="Reverse transcriptase Ty1/copia-type" evidence="2">
    <location>
        <begin position="135"/>
        <end position="237"/>
    </location>
</feature>
<evidence type="ECO:0000259" key="2">
    <source>
        <dbReference type="Pfam" id="PF07727"/>
    </source>
</evidence>
<feature type="region of interest" description="Disordered" evidence="1">
    <location>
        <begin position="52"/>
        <end position="91"/>
    </location>
</feature>
<dbReference type="InterPro" id="IPR013103">
    <property type="entry name" value="RVT_2"/>
</dbReference>
<organism evidence="3 4">
    <name type="scientific">Solanum bulbocastanum</name>
    <name type="common">Wild potato</name>
    <dbReference type="NCBI Taxonomy" id="147425"/>
    <lineage>
        <taxon>Eukaryota</taxon>
        <taxon>Viridiplantae</taxon>
        <taxon>Streptophyta</taxon>
        <taxon>Embryophyta</taxon>
        <taxon>Tracheophyta</taxon>
        <taxon>Spermatophyta</taxon>
        <taxon>Magnoliopsida</taxon>
        <taxon>eudicotyledons</taxon>
        <taxon>Gunneridae</taxon>
        <taxon>Pentapetalae</taxon>
        <taxon>asterids</taxon>
        <taxon>lamiids</taxon>
        <taxon>Solanales</taxon>
        <taxon>Solanaceae</taxon>
        <taxon>Solanoideae</taxon>
        <taxon>Solaneae</taxon>
        <taxon>Solanum</taxon>
    </lineage>
</organism>
<gene>
    <name evidence="3" type="ORF">RDI58_024274</name>
</gene>
<name>A0AAN8T2Q6_SOLBU</name>
<sequence length="237" mass="26460">MLIDETATEKRKYTLCNSLSLRKCITQVLEVRQQGCLDSSNDPMIQPLDPSSSIGTSHCGSSPYTSASSTPSTSTSNVVAHPMQTPSKSGISKPKQFFSLSSIVSHIEPSYFSQAVKNPKWQTTIANKFNVLLANKTWVLVLYNPNMNLVGCNCVYCIKYNSDSSVERYKARLVAQGYHQQPCIDYHETFSPIVRATTVRIVLSLAFSLSWPIRQLDVKNIFLHGVLCEEVFMKQPP</sequence>
<dbReference type="Proteomes" id="UP001371456">
    <property type="component" value="Unassembled WGS sequence"/>
</dbReference>
<evidence type="ECO:0000256" key="1">
    <source>
        <dbReference type="SAM" id="MobiDB-lite"/>
    </source>
</evidence>